<accession>A0A1X6YFQ5</accession>
<evidence type="ECO:0000313" key="1">
    <source>
        <dbReference type="EMBL" id="SLN20097.1"/>
    </source>
</evidence>
<dbReference type="RefSeq" id="WP_085790441.1">
    <property type="nucleotide sequence ID" value="NZ_FWFK01000001.1"/>
</dbReference>
<dbReference type="OrthoDB" id="7866188at2"/>
<name>A0A1X6YFQ5_9RHOB</name>
<dbReference type="AlphaFoldDB" id="A0A1X6YFQ5"/>
<reference evidence="1 2" key="1">
    <citation type="submission" date="2017-03" db="EMBL/GenBank/DDBJ databases">
        <authorList>
            <person name="Afonso C.L."/>
            <person name="Miller P.J."/>
            <person name="Scott M.A."/>
            <person name="Spackman E."/>
            <person name="Goraichik I."/>
            <person name="Dimitrov K.M."/>
            <person name="Suarez D.L."/>
            <person name="Swayne D.E."/>
        </authorList>
    </citation>
    <scope>NUCLEOTIDE SEQUENCE [LARGE SCALE GENOMIC DNA]</scope>
    <source>
        <strain evidence="1 2">CECT 8625</strain>
    </source>
</reference>
<sequence length="71" mass="8495">MSVRNIEELLFQMPTVQRRASDEWARTFAASIMKQSRRRNWRPSEKQEAIMRRLVSEIFGEPEDLVVIEED</sequence>
<dbReference type="Proteomes" id="UP000193570">
    <property type="component" value="Unassembled WGS sequence"/>
</dbReference>
<proteinExistence type="predicted"/>
<protein>
    <submittedName>
        <fullName evidence="1">Uncharacterized protein</fullName>
    </submittedName>
</protein>
<organism evidence="1 2">
    <name type="scientific">Roseivivax jejudonensis</name>
    <dbReference type="NCBI Taxonomy" id="1529041"/>
    <lineage>
        <taxon>Bacteria</taxon>
        <taxon>Pseudomonadati</taxon>
        <taxon>Pseudomonadota</taxon>
        <taxon>Alphaproteobacteria</taxon>
        <taxon>Rhodobacterales</taxon>
        <taxon>Roseobacteraceae</taxon>
        <taxon>Roseivivax</taxon>
    </lineage>
</organism>
<keyword evidence="2" id="KW-1185">Reference proteome</keyword>
<evidence type="ECO:0000313" key="2">
    <source>
        <dbReference type="Proteomes" id="UP000193570"/>
    </source>
</evidence>
<gene>
    <name evidence="1" type="ORF">ROJ8625_00714</name>
</gene>
<dbReference type="EMBL" id="FWFK01000001">
    <property type="protein sequence ID" value="SLN20097.1"/>
    <property type="molecule type" value="Genomic_DNA"/>
</dbReference>